<sequence length="165" mass="18579">MLHQYRNVHMPPGMPMPPPFQHPNSQFSHPYGMFPSQYPHMQGIPSHVQMPYMNGMQYPYTGMDQGQYHQGSDNQASHLFQNPLQPKDGYFYEKYSQQQSFPNAYPKPSQIPKPPNGGFNTVLNSFKTQTGSLDINKMVNTAGQVVNAINQVSNMAKGLGGIFKV</sequence>
<organism evidence="1 2">
    <name type="scientific">Lederbergia citri</name>
    <dbReference type="NCBI Taxonomy" id="2833580"/>
    <lineage>
        <taxon>Bacteria</taxon>
        <taxon>Bacillati</taxon>
        <taxon>Bacillota</taxon>
        <taxon>Bacilli</taxon>
        <taxon>Bacillales</taxon>
        <taxon>Bacillaceae</taxon>
        <taxon>Lederbergia</taxon>
    </lineage>
</organism>
<dbReference type="Proteomes" id="UP000681414">
    <property type="component" value="Unassembled WGS sequence"/>
</dbReference>
<protein>
    <submittedName>
        <fullName evidence="1">YppG family protein</fullName>
    </submittedName>
</protein>
<comment type="caution">
    <text evidence="1">The sequence shown here is derived from an EMBL/GenBank/DDBJ whole genome shotgun (WGS) entry which is preliminary data.</text>
</comment>
<name>A0A942YHI2_9BACI</name>
<proteinExistence type="predicted"/>
<evidence type="ECO:0000313" key="1">
    <source>
        <dbReference type="EMBL" id="MBS4194466.1"/>
    </source>
</evidence>
<dbReference type="Pfam" id="PF14179">
    <property type="entry name" value="YppG"/>
    <property type="match status" value="1"/>
</dbReference>
<accession>A0A942YHI2</accession>
<dbReference type="EMBL" id="JAGYPG010000001">
    <property type="protein sequence ID" value="MBS4194466.1"/>
    <property type="molecule type" value="Genomic_DNA"/>
</dbReference>
<evidence type="ECO:0000313" key="2">
    <source>
        <dbReference type="Proteomes" id="UP000681414"/>
    </source>
</evidence>
<dbReference type="RefSeq" id="WP_213123644.1">
    <property type="nucleotide sequence ID" value="NZ_JAGYPG010000001.1"/>
</dbReference>
<reference evidence="1 2" key="1">
    <citation type="submission" date="2021-05" db="EMBL/GenBank/DDBJ databases">
        <title>Novel Bacillus species.</title>
        <authorList>
            <person name="Liu G."/>
        </authorList>
    </citation>
    <scope>NUCLEOTIDE SEQUENCE [LARGE SCALE GENOMIC DNA]</scope>
    <source>
        <strain evidence="2">FJAT-49780</strain>
    </source>
</reference>
<dbReference type="AlphaFoldDB" id="A0A942YHI2"/>
<gene>
    <name evidence="1" type="ORF">KHA97_05200</name>
</gene>
<keyword evidence="2" id="KW-1185">Reference proteome</keyword>
<dbReference type="InterPro" id="IPR025555">
    <property type="entry name" value="YppG"/>
</dbReference>